<feature type="domain" description="Luciferase-like" evidence="6">
    <location>
        <begin position="21"/>
        <end position="381"/>
    </location>
</feature>
<evidence type="ECO:0000259" key="6">
    <source>
        <dbReference type="Pfam" id="PF00296"/>
    </source>
</evidence>
<evidence type="ECO:0000256" key="1">
    <source>
        <dbReference type="ARBA" id="ARBA00022630"/>
    </source>
</evidence>
<keyword evidence="8" id="KW-1185">Reference proteome</keyword>
<evidence type="ECO:0000256" key="2">
    <source>
        <dbReference type="ARBA" id="ARBA00022643"/>
    </source>
</evidence>
<evidence type="ECO:0000313" key="8">
    <source>
        <dbReference type="Proteomes" id="UP001196870"/>
    </source>
</evidence>
<dbReference type="InterPro" id="IPR036661">
    <property type="entry name" value="Luciferase-like_sf"/>
</dbReference>
<evidence type="ECO:0000256" key="3">
    <source>
        <dbReference type="ARBA" id="ARBA00023002"/>
    </source>
</evidence>
<dbReference type="PANTHER" id="PTHR30011:SF16">
    <property type="entry name" value="C2H2 FINGER DOMAIN TRANSCRIPTION FACTOR (EUROFUNG)-RELATED"/>
    <property type="match status" value="1"/>
</dbReference>
<keyword evidence="2" id="KW-0288">FMN</keyword>
<dbReference type="Proteomes" id="UP001196870">
    <property type="component" value="Unassembled WGS sequence"/>
</dbReference>
<gene>
    <name evidence="7" type="ORF">GXW71_26170</name>
</gene>
<sequence length="439" mass="47736">MTAAPSRPMRLGLFLQGAGHHVAGWRHPEAEFGGENLGLIQRIAATAEAGKFDLLFLADGLTTSADAHPSFVARLEPMCLLSALAMGTKHLGLAATMSTTYAEPFHVARVFASLDHLSGGRAAWNAVTTSYARSSANFSRGTHPPHDERYAIAEEFLDVVRGLWDSFADDAFLKDKASGVYVDPARVHTLNHEGKYFSVKGPLNVSRPPQGHPIVIQAGSSGPGQRLAARTADLVFTAQQTFDEGRTFRDGLRRQVAEEGRDPDHLMILPGVCPVIGATEAEAKALYAQLQGGIDPAAAILLLSDRLGHDISGYDLDGPLPNLPQSDQLQSRAKLLTDLARRENLTLRELYYLVAGARGHRIVWGTPEQVADALTEWFVGGASDGFNIMPPFFPGQFERFVEDVVPILQQRGLARTEYTGATLRENLGLPRPENPFFPR</sequence>
<comment type="caution">
    <text evidence="7">The sequence shown here is derived from an EMBL/GenBank/DDBJ whole genome shotgun (WGS) entry which is preliminary data.</text>
</comment>
<proteinExistence type="inferred from homology"/>
<dbReference type="EMBL" id="JAAGBB010000042">
    <property type="protein sequence ID" value="MBR0667868.1"/>
    <property type="molecule type" value="Genomic_DNA"/>
</dbReference>
<evidence type="ECO:0000256" key="4">
    <source>
        <dbReference type="ARBA" id="ARBA00023033"/>
    </source>
</evidence>
<dbReference type="InterPro" id="IPR016215">
    <property type="entry name" value="NTA_MOA"/>
</dbReference>
<dbReference type="RefSeq" id="WP_211855643.1">
    <property type="nucleotide sequence ID" value="NZ_JAAGBB010000042.1"/>
</dbReference>
<dbReference type="InterPro" id="IPR011251">
    <property type="entry name" value="Luciferase-like_dom"/>
</dbReference>
<keyword evidence="3" id="KW-0560">Oxidoreductase</keyword>
<name>A0ABS5F5Y4_9PROT</name>
<dbReference type="PANTHER" id="PTHR30011">
    <property type="entry name" value="ALKANESULFONATE MONOOXYGENASE-RELATED"/>
    <property type="match status" value="1"/>
</dbReference>
<keyword evidence="1" id="KW-0285">Flavoprotein</keyword>
<dbReference type="CDD" id="cd01095">
    <property type="entry name" value="Nitrilotriacetate_monoxgenase"/>
    <property type="match status" value="1"/>
</dbReference>
<organism evidence="7 8">
    <name type="scientific">Plastoroseomonas hellenica</name>
    <dbReference type="NCBI Taxonomy" id="2687306"/>
    <lineage>
        <taxon>Bacteria</taxon>
        <taxon>Pseudomonadati</taxon>
        <taxon>Pseudomonadota</taxon>
        <taxon>Alphaproteobacteria</taxon>
        <taxon>Acetobacterales</taxon>
        <taxon>Acetobacteraceae</taxon>
        <taxon>Plastoroseomonas</taxon>
    </lineage>
</organism>
<dbReference type="PIRSF" id="PIRSF000337">
    <property type="entry name" value="NTA_MOA"/>
    <property type="match status" value="1"/>
</dbReference>
<protein>
    <submittedName>
        <fullName evidence="7">LLM class flavin-dependent oxidoreductase</fullName>
    </submittedName>
</protein>
<evidence type="ECO:0000256" key="5">
    <source>
        <dbReference type="ARBA" id="ARBA00033748"/>
    </source>
</evidence>
<keyword evidence="4" id="KW-0503">Monooxygenase</keyword>
<dbReference type="SUPFAM" id="SSF51679">
    <property type="entry name" value="Bacterial luciferase-like"/>
    <property type="match status" value="1"/>
</dbReference>
<dbReference type="Gene3D" id="3.20.20.30">
    <property type="entry name" value="Luciferase-like domain"/>
    <property type="match status" value="1"/>
</dbReference>
<dbReference type="InterPro" id="IPR051260">
    <property type="entry name" value="Diverse_substr_monoxygenases"/>
</dbReference>
<dbReference type="NCBIfam" id="TIGR03860">
    <property type="entry name" value="FMN_nitrolo"/>
    <property type="match status" value="1"/>
</dbReference>
<reference evidence="8" key="1">
    <citation type="journal article" date="2021" name="Syst. Appl. Microbiol.">
        <title>Roseomonas hellenica sp. nov., isolated from roots of wild-growing Alkanna tinctoria.</title>
        <authorList>
            <person name="Rat A."/>
            <person name="Naranjo H.D."/>
            <person name="Lebbe L."/>
            <person name="Cnockaert M."/>
            <person name="Krigas N."/>
            <person name="Grigoriadou K."/>
            <person name="Maloupa E."/>
            <person name="Willems A."/>
        </authorList>
    </citation>
    <scope>NUCLEOTIDE SEQUENCE [LARGE SCALE GENOMIC DNA]</scope>
    <source>
        <strain evidence="8">LMG 31523</strain>
    </source>
</reference>
<dbReference type="Pfam" id="PF00296">
    <property type="entry name" value="Bac_luciferase"/>
    <property type="match status" value="1"/>
</dbReference>
<evidence type="ECO:0000313" key="7">
    <source>
        <dbReference type="EMBL" id="MBR0667868.1"/>
    </source>
</evidence>
<accession>A0ABS5F5Y4</accession>
<comment type="similarity">
    <text evidence="5">Belongs to the NtaA/SnaA/DszA monooxygenase family.</text>
</comment>